<gene>
    <name evidence="2" type="ordered locus">Mmah_0075</name>
</gene>
<keyword evidence="1" id="KW-1277">Toxin-antitoxin system</keyword>
<name>D5E8V2_METMS</name>
<evidence type="ECO:0000313" key="2">
    <source>
        <dbReference type="EMBL" id="ADE35611.1"/>
    </source>
</evidence>
<evidence type="ECO:0000313" key="3">
    <source>
        <dbReference type="Proteomes" id="UP000001059"/>
    </source>
</evidence>
<dbReference type="PANTHER" id="PTHR38813:SF1">
    <property type="entry name" value="TOXIN RELE1-RELATED"/>
    <property type="match status" value="1"/>
</dbReference>
<dbReference type="InterPro" id="IPR035093">
    <property type="entry name" value="RelE/ParE_toxin_dom_sf"/>
</dbReference>
<dbReference type="PANTHER" id="PTHR38813">
    <property type="match status" value="1"/>
</dbReference>
<dbReference type="Gene3D" id="3.30.2310.20">
    <property type="entry name" value="RelE-like"/>
    <property type="match status" value="1"/>
</dbReference>
<dbReference type="HOGENOM" id="CLU_155761_6_0_2"/>
<dbReference type="Pfam" id="PF05016">
    <property type="entry name" value="ParE_toxin"/>
    <property type="match status" value="1"/>
</dbReference>
<sequence length="94" mass="10953">MKYNVNIHKEAVKYLNSLDPHTKEKIVEGLKVLGNLPVEGDIKKLKGTKGKRDLYRLRIGEYRAIYHVENNNVYVLEIMLRGKGYGWLDRLLVL</sequence>
<dbReference type="SUPFAM" id="SSF143011">
    <property type="entry name" value="RelE-like"/>
    <property type="match status" value="1"/>
</dbReference>
<reference evidence="2 3" key="1">
    <citation type="submission" date="2010-03" db="EMBL/GenBank/DDBJ databases">
        <title>The complete genome of Methanohalophilus mahii DSM 5219.</title>
        <authorList>
            <consortium name="US DOE Joint Genome Institute (JGI-PGF)"/>
            <person name="Lucas S."/>
            <person name="Copeland A."/>
            <person name="Lapidus A."/>
            <person name="Glavina del Rio T."/>
            <person name="Dalin E."/>
            <person name="Tice H."/>
            <person name="Bruce D."/>
            <person name="Goodwin L."/>
            <person name="Pitluck S."/>
            <person name="Kyrpides N."/>
            <person name="Mavromatis K."/>
            <person name="Ivanova N."/>
            <person name="Lykidis A."/>
            <person name="Saunders E."/>
            <person name="Brettin T."/>
            <person name="Detter J.C."/>
            <person name="Han C."/>
            <person name="Land M."/>
            <person name="Hauser L."/>
            <person name="Markowitz V."/>
            <person name="Cheng J.-F."/>
            <person name="Hugenholtz P."/>
            <person name="Woyke T."/>
            <person name="Wu D."/>
            <person name="Spring S."/>
            <person name="Schneider S."/>
            <person name="Schroeder M."/>
            <person name="Klenk H.-P."/>
            <person name="Eisen J.A."/>
        </authorList>
    </citation>
    <scope>NUCLEOTIDE SEQUENCE [LARGE SCALE GENOMIC DNA]</scope>
    <source>
        <strain evidence="3">ATCC 35705 / DSM 5219 / SLP</strain>
    </source>
</reference>
<accession>D5E8V2</accession>
<protein>
    <submittedName>
        <fullName evidence="2">Plasmid stabilization system</fullName>
    </submittedName>
</protein>
<proteinExistence type="predicted"/>
<dbReference type="GeneID" id="8982206"/>
<dbReference type="EMBL" id="CP001994">
    <property type="protein sequence ID" value="ADE35611.1"/>
    <property type="molecule type" value="Genomic_DNA"/>
</dbReference>
<dbReference type="KEGG" id="mmh:Mmah_0075"/>
<dbReference type="RefSeq" id="WP_013036554.1">
    <property type="nucleotide sequence ID" value="NC_014002.1"/>
</dbReference>
<dbReference type="InterPro" id="IPR052747">
    <property type="entry name" value="TA_system_RelE_toxin"/>
</dbReference>
<dbReference type="OrthoDB" id="97626at2157"/>
<dbReference type="AlphaFoldDB" id="D5E8V2"/>
<dbReference type="InterPro" id="IPR007712">
    <property type="entry name" value="RelE/ParE_toxin"/>
</dbReference>
<dbReference type="Proteomes" id="UP000001059">
    <property type="component" value="Chromosome"/>
</dbReference>
<organism evidence="2 3">
    <name type="scientific">Methanohalophilus mahii (strain ATCC 35705 / DSM 5219 / SLP)</name>
    <dbReference type="NCBI Taxonomy" id="547558"/>
    <lineage>
        <taxon>Archaea</taxon>
        <taxon>Methanobacteriati</taxon>
        <taxon>Methanobacteriota</taxon>
        <taxon>Stenosarchaea group</taxon>
        <taxon>Methanomicrobia</taxon>
        <taxon>Methanosarcinales</taxon>
        <taxon>Methanosarcinaceae</taxon>
        <taxon>Methanohalophilus</taxon>
    </lineage>
</organism>
<dbReference type="STRING" id="547558.Mmah_0075"/>
<keyword evidence="3" id="KW-1185">Reference proteome</keyword>
<evidence type="ECO:0000256" key="1">
    <source>
        <dbReference type="ARBA" id="ARBA00022649"/>
    </source>
</evidence>